<dbReference type="InterPro" id="IPR013783">
    <property type="entry name" value="Ig-like_fold"/>
</dbReference>
<feature type="domain" description="Bacterial Ig" evidence="2">
    <location>
        <begin position="79"/>
        <end position="158"/>
    </location>
</feature>
<feature type="compositionally biased region" description="Polar residues" evidence="1">
    <location>
        <begin position="50"/>
        <end position="66"/>
    </location>
</feature>
<dbReference type="NCBIfam" id="NF033510">
    <property type="entry name" value="Ca_tandemer"/>
    <property type="match status" value="3"/>
</dbReference>
<dbReference type="Pfam" id="PF17936">
    <property type="entry name" value="Big_6"/>
    <property type="match status" value="1"/>
</dbReference>
<dbReference type="Proteomes" id="UP000653156">
    <property type="component" value="Chromosome"/>
</dbReference>
<evidence type="ECO:0000256" key="1">
    <source>
        <dbReference type="SAM" id="MobiDB-lite"/>
    </source>
</evidence>
<reference evidence="3" key="1">
    <citation type="submission" date="2021-02" db="EMBL/GenBank/DDBJ databases">
        <title>Neisseriaceae sp. 26B isolated from the cloaca of a Common Toad-headed Turtle (Mesoclemmys nasuta).</title>
        <authorList>
            <person name="Spergser J."/>
            <person name="Busse H.-J."/>
        </authorList>
    </citation>
    <scope>NUCLEOTIDE SEQUENCE</scope>
    <source>
        <strain evidence="3">26B</strain>
    </source>
</reference>
<feature type="compositionally biased region" description="Polar residues" evidence="1">
    <location>
        <begin position="253"/>
        <end position="269"/>
    </location>
</feature>
<dbReference type="EMBL" id="CP069798">
    <property type="protein sequence ID" value="QRQ82251.1"/>
    <property type="molecule type" value="Genomic_DNA"/>
</dbReference>
<accession>A0A892ZGL3</accession>
<dbReference type="SUPFAM" id="SSF51120">
    <property type="entry name" value="beta-Roll"/>
    <property type="match status" value="1"/>
</dbReference>
<dbReference type="Gene3D" id="2.160.20.160">
    <property type="match status" value="1"/>
</dbReference>
<dbReference type="Gene3D" id="2.60.40.10">
    <property type="entry name" value="Immunoglobulins"/>
    <property type="match status" value="3"/>
</dbReference>
<proteinExistence type="predicted"/>
<evidence type="ECO:0000313" key="4">
    <source>
        <dbReference type="Proteomes" id="UP000653156"/>
    </source>
</evidence>
<name>A0A892ZGL3_9NEIS</name>
<dbReference type="KEGG" id="ptes:JQU52_02205"/>
<feature type="region of interest" description="Disordered" evidence="1">
    <location>
        <begin position="245"/>
        <end position="269"/>
    </location>
</feature>
<dbReference type="InterPro" id="IPR011049">
    <property type="entry name" value="Serralysin-like_metalloprot_C"/>
</dbReference>
<gene>
    <name evidence="3" type="ORF">JQU52_02205</name>
</gene>
<dbReference type="RefSeq" id="WP_230339544.1">
    <property type="nucleotide sequence ID" value="NZ_CP069798.1"/>
</dbReference>
<feature type="compositionally biased region" description="Polar residues" evidence="1">
    <location>
        <begin position="1"/>
        <end position="19"/>
    </location>
</feature>
<feature type="region of interest" description="Disordered" evidence="1">
    <location>
        <begin position="447"/>
        <end position="471"/>
    </location>
</feature>
<feature type="region of interest" description="Disordered" evidence="1">
    <location>
        <begin position="123"/>
        <end position="170"/>
    </location>
</feature>
<organism evidence="3 4">
    <name type="scientific">Paralysiella testudinis</name>
    <dbReference type="NCBI Taxonomy" id="2809020"/>
    <lineage>
        <taxon>Bacteria</taxon>
        <taxon>Pseudomonadati</taxon>
        <taxon>Pseudomonadota</taxon>
        <taxon>Betaproteobacteria</taxon>
        <taxon>Neisseriales</taxon>
        <taxon>Neisseriaceae</taxon>
        <taxon>Paralysiella</taxon>
    </lineage>
</organism>
<evidence type="ECO:0000313" key="3">
    <source>
        <dbReference type="EMBL" id="QRQ82251.1"/>
    </source>
</evidence>
<keyword evidence="4" id="KW-1185">Reference proteome</keyword>
<evidence type="ECO:0000259" key="2">
    <source>
        <dbReference type="Pfam" id="PF17936"/>
    </source>
</evidence>
<protein>
    <recommendedName>
        <fullName evidence="2">Bacterial Ig domain-containing protein</fullName>
    </recommendedName>
</protein>
<dbReference type="InterPro" id="IPR041498">
    <property type="entry name" value="Big_6"/>
</dbReference>
<feature type="region of interest" description="Disordered" evidence="1">
    <location>
        <begin position="1"/>
        <end position="26"/>
    </location>
</feature>
<feature type="compositionally biased region" description="Polar residues" evidence="1">
    <location>
        <begin position="455"/>
        <end position="471"/>
    </location>
</feature>
<feature type="region of interest" description="Disordered" evidence="1">
    <location>
        <begin position="38"/>
        <end position="66"/>
    </location>
</feature>
<sequence>MTLTKNADGSWTSDNTDTIPSVVAGGTTATIPADKVADGSTVKATAQDAAGNQSAEGSTTAGSNPSVAIDKVAGDDVVNKAEAAAGFNVTGTGKEGQTIVLTDASGNKVGESVVKADGDDKGDYSITIPVQPEGSKLPVSATDKAGNESGATNVTAPDVTAPSAPTVSGGANGEVTVGLPADAKPGDKVTVQVTPENGTAAVPVTLTKNADGSWTSDNTDTIPSVVAGGTTATIPADKVADGSTVKATAQDAAGNQSAEGSTTAGSNPSVAIDKVAGDDVVNKAEAAAGFNVTGTGKEGQTIVLTDASGNKVGESVVKADGTWSIPVSQANITAMGEGADKLTATVKGSSVSAAKEISVDTVAPSAPTVSGGANGEVTVGLPADAKPGDKVTVQVTPENGTAAVPVTLTKNADGSWTSDNTDTIPSVVAGGTTATIPADKVADGSTVKATAQDAAGNQSAEGSTTAGSNPSVAIDKVAGDDVVNKAEAAAGFNVTGTGKEGQTIVLTDASGNKVGESVVKADGTWSIPVSQANITAMGEGADKLTATVKGSSVSAAKEISVDTVANPASIIVNDGGSMTVSSQGGGADNTRTIVIEFIDETGAAKSTTVIKNGTTWAISGDQPAGLVFDAATGKVTLPESMVRDGSKVTALSTDAAGNQATTEQTAPYKPELVATDAANSEISIRYFENQLAANPVGTVAATDKDNAVINYQFADAAGKLIGNTSADGKYSIDAQGRVYLTTMGGALATTGSAISSNPNNDFETLPNVFTGYKVVAVDATGLVSKPLDVKFTVDNILSIPVLYYQTVNSSNGVDSSGKAFSTNTGDTKYQFTSENSDKVLIGYGEEGKVQADIGIGNIERGAVLQTLGGDDYVKLSQSIGSNNQNGGVALGEGNNTLIVGNDIIGIDRSWVTAGSGNDTVIVGDYSSVAGDRDDIASATVLLGAGNDVLRLQGGNVRGNSIIDMGSGNDSIVLTDTGKALRADQPLDGTAVNTGSGSGAYLYDNSIVILGLGDDSLYVEKDMYNALVIGGVANGNPFTDGYKMASGAGTLVDDGSDIGKDTLTIGRNLTTDGKVYMGGGDDVVSVAGYVNSATVNMGEGNDILSVGGYVNSATVNMGEGNDILSVGGRIQGGTTVDMGNGNNTVVTDGVNNNASILFGNGNDQLTIRFELGNGIGVPTIDMGAGNDIVTWGGIYSNVDRDAKINGGSGIDTLILNSATEPWGTDITHMSSANFTGFEKIQMAGNATVDIKYADLLADTTNTGPLYVTGTSVNKVDLGGGSSKGNWNSDGQGQIKLGDGTDSWSKVNTAVEDGISYDVYRHSTAGGDTSNDVYIQQGVIVI</sequence>